<sequence>MTKSKASSLGRPQQYSKLAISTVLMLKRVVFRLTLRSDDVQPGEAMAMIRACVPESVRIV</sequence>
<organism evidence="1 2">
    <name type="scientific">Hafnia psychrotolerans</name>
    <dbReference type="NCBI Taxonomy" id="1477018"/>
    <lineage>
        <taxon>Bacteria</taxon>
        <taxon>Pseudomonadati</taxon>
        <taxon>Pseudomonadota</taxon>
        <taxon>Gammaproteobacteria</taxon>
        <taxon>Enterobacterales</taxon>
        <taxon>Hafniaceae</taxon>
        <taxon>Hafnia</taxon>
    </lineage>
</organism>
<dbReference type="Proteomes" id="UP000627464">
    <property type="component" value="Unassembled WGS sequence"/>
</dbReference>
<keyword evidence="2" id="KW-1185">Reference proteome</keyword>
<evidence type="ECO:0000313" key="2">
    <source>
        <dbReference type="Proteomes" id="UP000627464"/>
    </source>
</evidence>
<evidence type="ECO:0008006" key="3">
    <source>
        <dbReference type="Google" id="ProtNLM"/>
    </source>
</evidence>
<comment type="caution">
    <text evidence="1">The sequence shown here is derived from an EMBL/GenBank/DDBJ whole genome shotgun (WGS) entry which is preliminary data.</text>
</comment>
<gene>
    <name evidence="1" type="ORF">GCM10011328_17440</name>
</gene>
<protein>
    <recommendedName>
        <fullName evidence="3">Transposase</fullName>
    </recommendedName>
</protein>
<name>A0ABQ1GG58_9GAMM</name>
<reference evidence="2" key="1">
    <citation type="journal article" date="2019" name="Int. J. Syst. Evol. Microbiol.">
        <title>The Global Catalogue of Microorganisms (GCM) 10K type strain sequencing project: providing services to taxonomists for standard genome sequencing and annotation.</title>
        <authorList>
            <consortium name="The Broad Institute Genomics Platform"/>
            <consortium name="The Broad Institute Genome Sequencing Center for Infectious Disease"/>
            <person name="Wu L."/>
            <person name="Ma J."/>
        </authorList>
    </citation>
    <scope>NUCLEOTIDE SEQUENCE [LARGE SCALE GENOMIC DNA]</scope>
    <source>
        <strain evidence="2">CGMCC 1.12806</strain>
    </source>
</reference>
<accession>A0ABQ1GG58</accession>
<evidence type="ECO:0000313" key="1">
    <source>
        <dbReference type="EMBL" id="GGA42976.1"/>
    </source>
</evidence>
<proteinExistence type="predicted"/>
<dbReference type="EMBL" id="BMFZ01000004">
    <property type="protein sequence ID" value="GGA42976.1"/>
    <property type="molecule type" value="Genomic_DNA"/>
</dbReference>